<evidence type="ECO:0000256" key="15">
    <source>
        <dbReference type="PROSITE-ProRule" id="PRU00803"/>
    </source>
</evidence>
<evidence type="ECO:0000313" key="18">
    <source>
        <dbReference type="Ensembl" id="ENSSTUP00000044762.1"/>
    </source>
</evidence>
<evidence type="ECO:0000256" key="8">
    <source>
        <dbReference type="ARBA" id="ARBA00022889"/>
    </source>
</evidence>
<organism evidence="18 19">
    <name type="scientific">Salmo trutta</name>
    <name type="common">Brown trout</name>
    <dbReference type="NCBI Taxonomy" id="8032"/>
    <lineage>
        <taxon>Eukaryota</taxon>
        <taxon>Metazoa</taxon>
        <taxon>Chordata</taxon>
        <taxon>Craniata</taxon>
        <taxon>Vertebrata</taxon>
        <taxon>Euteleostomi</taxon>
        <taxon>Actinopterygii</taxon>
        <taxon>Neopterygii</taxon>
        <taxon>Teleostei</taxon>
        <taxon>Protacanthopterygii</taxon>
        <taxon>Salmoniformes</taxon>
        <taxon>Salmonidae</taxon>
        <taxon>Salmoninae</taxon>
        <taxon>Salmo</taxon>
    </lineage>
</organism>
<dbReference type="SUPFAM" id="SSF69179">
    <property type="entry name" value="Integrin domains"/>
    <property type="match status" value="2"/>
</dbReference>
<dbReference type="PROSITE" id="PS51470">
    <property type="entry name" value="FG_GAP"/>
    <property type="match status" value="5"/>
</dbReference>
<evidence type="ECO:0000256" key="11">
    <source>
        <dbReference type="ARBA" id="ARBA00023136"/>
    </source>
</evidence>
<feature type="domain" description="VWFA" evidence="17">
    <location>
        <begin position="161"/>
        <end position="342"/>
    </location>
</feature>
<keyword evidence="3" id="KW-0812">Transmembrane</keyword>
<reference evidence="18" key="1">
    <citation type="submission" date="2025-08" db="UniProtKB">
        <authorList>
            <consortium name="Ensembl"/>
        </authorList>
    </citation>
    <scope>IDENTIFICATION</scope>
</reference>
<dbReference type="GO" id="GO:0008305">
    <property type="term" value="C:integrin complex"/>
    <property type="evidence" value="ECO:0007669"/>
    <property type="project" value="InterPro"/>
</dbReference>
<dbReference type="GeneTree" id="ENSGT00940000155465"/>
<keyword evidence="13 16" id="KW-0675">Receptor</keyword>
<reference evidence="18" key="2">
    <citation type="submission" date="2025-09" db="UniProtKB">
        <authorList>
            <consortium name="Ensembl"/>
        </authorList>
    </citation>
    <scope>IDENTIFICATION</scope>
</reference>
<dbReference type="Pfam" id="PF01839">
    <property type="entry name" value="FG-GAP"/>
    <property type="match status" value="2"/>
</dbReference>
<keyword evidence="14" id="KW-0325">Glycoprotein</keyword>
<evidence type="ECO:0000256" key="3">
    <source>
        <dbReference type="ARBA" id="ARBA00022692"/>
    </source>
</evidence>
<dbReference type="FunFam" id="3.40.50.410:FF:000012">
    <property type="entry name" value="Integrin, alpha 10"/>
    <property type="match status" value="1"/>
</dbReference>
<keyword evidence="10 16" id="KW-0401">Integrin</keyword>
<dbReference type="Gene3D" id="2.60.40.1460">
    <property type="entry name" value="Integrin domains. Chain A, domain 2"/>
    <property type="match status" value="1"/>
</dbReference>
<sequence>MEYCHAVFLWICCSLLPGLHDGFNIDTKNHRIIKGPKQAQFGYTVQQHVAGGQKWLLVGAPYETNGHHQTGDVYKCPLAKRSNGSCSKLNLGRISLTNVAERKDKMRLGMTLTTNPKDNSFVVCGPLWSYECGSSYYSTGICSRVNANCFPLLIRCETYMDIVIVLDGSNSIYPWTEVQAFLINILQKFYIGPGQIQVGVVQYGEKVVHEFHLNDYKSVEEVVKRASNIHQRGGEETNTALGINVARSEAFKRGARRGAKKVMIVITDGESHDSPDLQQAIEDSEKDGITRYAIAVLGYYNRRGINPEAFLNEIKYIASDPDDKHFFKVTDESALKDIVDALGDRIFSLEGTSKNGTAFGLQMSQAGFSSHFVEDGILVGAPGAYDWNGAVLKETRQGKVVPPKSSYSHEFPEELKNHGAYLGYTVTSVVSARNGRLYVAGAPRFNHTGKVIIFTLKNTGNLTILHSLKGQQIGSYYGSEISPVDIDGDGVTDNLLVAAPMFFSGGWEKGKVYIYRNRFVLEGALEIQDRGQNARFGSSLAPVPDLNGDGFNDMVVGAPLEDDHRGAIYVFFSQRNRILRKYKQRIAALDMASGLRYFGRSIHGSMDMDEDGLVDLAVGSLGAAVLLWSRSVVRIHANIRFEPSKINIFVKDCERGGKDVTCMSAVYCSIEHVSNSYAPSFFISLAITYNTTIGERRFNPRAIMDDPDKLLFQNLTLLSGEETCQHIYFYVMETTDYVRPIVFTVAVALQDPDQGPALDDTWPTTVRTELPFWNGCDEDDRCVPGLSLQSTTDLLGVMCRRLSEGGAEGSERVMEGSRRRMVVDVRLENRGENAYGARLNITYTPNLRFSSLIVKDNSDIKIECRSEDRQRHEKTCNVSAPFMRAKTQVSFRLEFEFSRSVFLDHVRVILEASSALYFSQIQNLGFFPVRDLQLNIEIPEMTKNGNQLLQISDFHIDKVRGLENLAKDLEWSASFERPPSVFLYSCVWPLQNQSNTLPLPVQCTVNLNPYKEVSVRIRGALRLDALHAVSISHSTAKSYTP</sequence>
<evidence type="ECO:0000256" key="1">
    <source>
        <dbReference type="ARBA" id="ARBA00004479"/>
    </source>
</evidence>
<evidence type="ECO:0000256" key="16">
    <source>
        <dbReference type="RuleBase" id="RU003762"/>
    </source>
</evidence>
<feature type="chain" id="PRO_5025713037" evidence="16">
    <location>
        <begin position="23"/>
        <end position="1041"/>
    </location>
</feature>
<evidence type="ECO:0000256" key="5">
    <source>
        <dbReference type="ARBA" id="ARBA00022729"/>
    </source>
</evidence>
<dbReference type="Pfam" id="PF20805">
    <property type="entry name" value="Integrin_A_Ig_2"/>
    <property type="match status" value="1"/>
</dbReference>
<evidence type="ECO:0000256" key="14">
    <source>
        <dbReference type="ARBA" id="ARBA00023180"/>
    </source>
</evidence>
<evidence type="ECO:0000256" key="7">
    <source>
        <dbReference type="ARBA" id="ARBA00022837"/>
    </source>
</evidence>
<dbReference type="SUPFAM" id="SSF53300">
    <property type="entry name" value="vWA-like"/>
    <property type="match status" value="1"/>
</dbReference>
<feature type="repeat" description="FG-GAP" evidence="15">
    <location>
        <begin position="24"/>
        <end position="85"/>
    </location>
</feature>
<dbReference type="Gene3D" id="2.130.10.130">
    <property type="entry name" value="Integrin alpha, N-terminal"/>
    <property type="match status" value="2"/>
</dbReference>
<gene>
    <name evidence="18" type="primary">ITGA11</name>
    <name evidence="18" type="synonym">itga11a</name>
</gene>
<dbReference type="InterPro" id="IPR013649">
    <property type="entry name" value="Integrin_alpha_Ig-like_1"/>
</dbReference>
<dbReference type="InterPro" id="IPR013519">
    <property type="entry name" value="Int_alpha_beta-p"/>
</dbReference>
<proteinExistence type="inferred from homology"/>
<keyword evidence="7" id="KW-0106">Calcium</keyword>
<dbReference type="PRINTS" id="PR00453">
    <property type="entry name" value="VWFADOMAIN"/>
</dbReference>
<name>A0A673ZDB0_SALTR</name>
<dbReference type="SMART" id="SM00327">
    <property type="entry name" value="VWA"/>
    <property type="match status" value="1"/>
</dbReference>
<dbReference type="Gene3D" id="2.60.40.1510">
    <property type="entry name" value="ntegrin, alpha v. Chain A, domain 3"/>
    <property type="match status" value="1"/>
</dbReference>
<evidence type="ECO:0000256" key="10">
    <source>
        <dbReference type="ARBA" id="ARBA00023037"/>
    </source>
</evidence>
<evidence type="ECO:0000256" key="2">
    <source>
        <dbReference type="ARBA" id="ARBA00008054"/>
    </source>
</evidence>
<dbReference type="GO" id="GO:0033627">
    <property type="term" value="P:cell adhesion mediated by integrin"/>
    <property type="evidence" value="ECO:0007669"/>
    <property type="project" value="TreeGrafter"/>
</dbReference>
<dbReference type="GO" id="GO:0005178">
    <property type="term" value="F:integrin binding"/>
    <property type="evidence" value="ECO:0007669"/>
    <property type="project" value="TreeGrafter"/>
</dbReference>
<dbReference type="Pfam" id="PF08441">
    <property type="entry name" value="Integrin_A_Ig_1"/>
    <property type="match status" value="1"/>
</dbReference>
<dbReference type="SMART" id="SM00191">
    <property type="entry name" value="Int_alpha"/>
    <property type="match status" value="5"/>
</dbReference>
<dbReference type="GO" id="GO:0007160">
    <property type="term" value="P:cell-matrix adhesion"/>
    <property type="evidence" value="ECO:0007669"/>
    <property type="project" value="TreeGrafter"/>
</dbReference>
<dbReference type="GO" id="GO:0007229">
    <property type="term" value="P:integrin-mediated signaling pathway"/>
    <property type="evidence" value="ECO:0007669"/>
    <property type="project" value="UniProtKB-KW"/>
</dbReference>
<dbReference type="InterPro" id="IPR002035">
    <property type="entry name" value="VWF_A"/>
</dbReference>
<evidence type="ECO:0000259" key="17">
    <source>
        <dbReference type="PROSITE" id="PS50234"/>
    </source>
</evidence>
<keyword evidence="5 16" id="KW-0732">Signal</keyword>
<keyword evidence="6" id="KW-0677">Repeat</keyword>
<dbReference type="Ensembl" id="ENSSTUT00000046720.1">
    <property type="protein sequence ID" value="ENSSTUP00000044762.1"/>
    <property type="gene ID" value="ENSSTUG00000018657.1"/>
</dbReference>
<feature type="repeat" description="FG-GAP" evidence="15">
    <location>
        <begin position="463"/>
        <end position="520"/>
    </location>
</feature>
<keyword evidence="8 16" id="KW-0130">Cell adhesion</keyword>
<keyword evidence="19" id="KW-1185">Reference proteome</keyword>
<dbReference type="CDD" id="cd01469">
    <property type="entry name" value="vWA_integrins_alpha_subunit"/>
    <property type="match status" value="1"/>
</dbReference>
<protein>
    <submittedName>
        <fullName evidence="18">Integrin, alpha 11a</fullName>
    </submittedName>
</protein>
<dbReference type="AlphaFoldDB" id="A0A673ZDB0"/>
<evidence type="ECO:0000256" key="4">
    <source>
        <dbReference type="ARBA" id="ARBA00022723"/>
    </source>
</evidence>
<dbReference type="GO" id="GO:0009897">
    <property type="term" value="C:external side of plasma membrane"/>
    <property type="evidence" value="ECO:0007669"/>
    <property type="project" value="TreeGrafter"/>
</dbReference>
<dbReference type="InterPro" id="IPR032695">
    <property type="entry name" value="Integrin_dom_sf"/>
</dbReference>
<feature type="repeat" description="FG-GAP" evidence="15">
    <location>
        <begin position="352"/>
        <end position="403"/>
    </location>
</feature>
<dbReference type="GO" id="GO:0046872">
    <property type="term" value="F:metal ion binding"/>
    <property type="evidence" value="ECO:0007669"/>
    <property type="project" value="UniProtKB-KW"/>
</dbReference>
<dbReference type="InterPro" id="IPR013517">
    <property type="entry name" value="FG-GAP"/>
</dbReference>
<evidence type="ECO:0000313" key="19">
    <source>
        <dbReference type="Proteomes" id="UP000472277"/>
    </source>
</evidence>
<evidence type="ECO:0000256" key="13">
    <source>
        <dbReference type="ARBA" id="ARBA00023170"/>
    </source>
</evidence>
<accession>A0A673ZDB0</accession>
<dbReference type="Proteomes" id="UP000472277">
    <property type="component" value="Chromosome 29"/>
</dbReference>
<keyword evidence="11" id="KW-0472">Membrane</keyword>
<dbReference type="InterPro" id="IPR000413">
    <property type="entry name" value="Integrin_alpha"/>
</dbReference>
<dbReference type="InterPro" id="IPR048285">
    <property type="entry name" value="Integrin_alpha_Ig-like_2"/>
</dbReference>
<dbReference type="PANTHER" id="PTHR23220:SF21">
    <property type="entry name" value="INTEGRIN ALPHA-11"/>
    <property type="match status" value="1"/>
</dbReference>
<evidence type="ECO:0000256" key="12">
    <source>
        <dbReference type="ARBA" id="ARBA00023157"/>
    </source>
</evidence>
<feature type="repeat" description="FG-GAP" evidence="15">
    <location>
        <begin position="584"/>
        <end position="644"/>
    </location>
</feature>
<evidence type="ECO:0000256" key="9">
    <source>
        <dbReference type="ARBA" id="ARBA00022989"/>
    </source>
</evidence>
<keyword evidence="9" id="KW-1133">Transmembrane helix</keyword>
<dbReference type="PRINTS" id="PR01185">
    <property type="entry name" value="INTEGRINA"/>
</dbReference>
<dbReference type="GO" id="GO:0098609">
    <property type="term" value="P:cell-cell adhesion"/>
    <property type="evidence" value="ECO:0007669"/>
    <property type="project" value="TreeGrafter"/>
</dbReference>
<comment type="similarity">
    <text evidence="2 16">Belongs to the integrin alpha chain family.</text>
</comment>
<dbReference type="SUPFAM" id="SSF69318">
    <property type="entry name" value="Integrin alpha N-terminal domain"/>
    <property type="match status" value="1"/>
</dbReference>
<dbReference type="Gene3D" id="3.40.50.410">
    <property type="entry name" value="von Willebrand factor, type A domain"/>
    <property type="match status" value="1"/>
</dbReference>
<keyword evidence="12" id="KW-1015">Disulfide bond</keyword>
<keyword evidence="4" id="KW-0479">Metal-binding</keyword>
<dbReference type="InterPro" id="IPR036465">
    <property type="entry name" value="vWFA_dom_sf"/>
</dbReference>
<evidence type="ECO:0000256" key="6">
    <source>
        <dbReference type="ARBA" id="ARBA00022737"/>
    </source>
</evidence>
<dbReference type="PANTHER" id="PTHR23220">
    <property type="entry name" value="INTEGRIN ALPHA"/>
    <property type="match status" value="1"/>
</dbReference>
<feature type="signal peptide" evidence="16">
    <location>
        <begin position="1"/>
        <end position="22"/>
    </location>
</feature>
<feature type="repeat" description="FG-GAP" evidence="15">
    <location>
        <begin position="522"/>
        <end position="580"/>
    </location>
</feature>
<comment type="subcellular location">
    <subcellularLocation>
        <location evidence="1 16">Membrane</location>
        <topology evidence="1 16">Single-pass type I membrane protein</topology>
    </subcellularLocation>
</comment>
<dbReference type="InterPro" id="IPR028994">
    <property type="entry name" value="Integrin_alpha_N"/>
</dbReference>
<dbReference type="Pfam" id="PF00092">
    <property type="entry name" value="VWA"/>
    <property type="match status" value="1"/>
</dbReference>
<dbReference type="PROSITE" id="PS50234">
    <property type="entry name" value="VWFA"/>
    <property type="match status" value="1"/>
</dbReference>